<evidence type="ECO:0000259" key="1">
    <source>
        <dbReference type="Pfam" id="PF20103"/>
    </source>
</evidence>
<evidence type="ECO:0000313" key="5">
    <source>
        <dbReference type="Proteomes" id="UP000000745"/>
    </source>
</evidence>
<dbReference type="InterPro" id="IPR045472">
    <property type="entry name" value="DUF6493"/>
</dbReference>
<feature type="domain" description="DUF7825" evidence="3">
    <location>
        <begin position="688"/>
        <end position="885"/>
    </location>
</feature>
<dbReference type="InterPro" id="IPR056727">
    <property type="entry name" value="DUF7825"/>
</dbReference>
<dbReference type="HOGENOM" id="CLU_011211_0_0_6"/>
<evidence type="ECO:0000259" key="3">
    <source>
        <dbReference type="Pfam" id="PF25149"/>
    </source>
</evidence>
<gene>
    <name evidence="4" type="ordered locus">EFER_2186</name>
</gene>
<proteinExistence type="predicted"/>
<feature type="domain" description="DUF7824" evidence="2">
    <location>
        <begin position="408"/>
        <end position="632"/>
    </location>
</feature>
<dbReference type="Pfam" id="PF20103">
    <property type="entry name" value="DUF6493"/>
    <property type="match status" value="1"/>
</dbReference>
<dbReference type="Pfam" id="PF25149">
    <property type="entry name" value="DUF7825"/>
    <property type="match status" value="1"/>
</dbReference>
<dbReference type="KEGG" id="efe:EFER_2186"/>
<reference evidence="5" key="1">
    <citation type="journal article" date="2009" name="PLoS Genet.">
        <title>Organised genome dynamics in the Escherichia coli species results in highly diverse adaptive paths.</title>
        <authorList>
            <person name="Touchon M."/>
            <person name="Hoede C."/>
            <person name="Tenaillon O."/>
            <person name="Barbe V."/>
            <person name="Baeriswyl S."/>
            <person name="Bidet P."/>
            <person name="Bingen E."/>
            <person name="Bonacorsi S."/>
            <person name="Bouchier C."/>
            <person name="Bouvet O."/>
            <person name="Calteau A."/>
            <person name="Chiapello H."/>
            <person name="Clermont O."/>
            <person name="Cruveiller S."/>
            <person name="Danchin A."/>
            <person name="Diard M."/>
            <person name="Dossat C."/>
            <person name="Karoui M.E."/>
            <person name="Frapy E."/>
            <person name="Garry L."/>
            <person name="Ghigo J.M."/>
            <person name="Gilles A.M."/>
            <person name="Johnson J."/>
            <person name="Le Bouguenec C."/>
            <person name="Lescat M."/>
            <person name="Mangenot S."/>
            <person name="Martinez-Jehanne V."/>
            <person name="Matic I."/>
            <person name="Nassif X."/>
            <person name="Oztas S."/>
            <person name="Petit M.A."/>
            <person name="Pichon C."/>
            <person name="Rouy Z."/>
            <person name="Ruf C.S."/>
            <person name="Schneider D."/>
            <person name="Tourret J."/>
            <person name="Vacherie B."/>
            <person name="Vallenet D."/>
            <person name="Medigue C."/>
            <person name="Rocha E.P.C."/>
            <person name="Denamur E."/>
        </authorList>
    </citation>
    <scope>NUCLEOTIDE SEQUENCE [LARGE SCALE GENOMIC DNA]</scope>
    <source>
        <strain evidence="5">ATCC 35469 / DSM 13698 / BCRC 15582 / CCUG 18766 / IAM 14443 / JCM 21226 / LMG 7866 / NBRC 102419 / NCTC 12128 / CDC 0568-73</strain>
    </source>
</reference>
<dbReference type="Proteomes" id="UP000000745">
    <property type="component" value="Chromosome"/>
</dbReference>
<dbReference type="AlphaFoldDB" id="B7LV62"/>
<accession>B7LV62</accession>
<dbReference type="Pfam" id="PF25148">
    <property type="entry name" value="DUF7824"/>
    <property type="match status" value="1"/>
</dbReference>
<feature type="domain" description="DUF6493" evidence="1">
    <location>
        <begin position="7"/>
        <end position="306"/>
    </location>
</feature>
<dbReference type="InterPro" id="IPR056726">
    <property type="entry name" value="DUF7824"/>
</dbReference>
<organism evidence="4 5">
    <name type="scientific">Escherichia fergusonii (strain ATCC 35469 / DSM 13698 / CCUG 18766 / IAM 14443 / JCM 21226 / LMG 7866 / NBRC 102419 / NCTC 12128 / CDC 0568-73)</name>
    <dbReference type="NCBI Taxonomy" id="585054"/>
    <lineage>
        <taxon>Bacteria</taxon>
        <taxon>Pseudomonadati</taxon>
        <taxon>Pseudomonadota</taxon>
        <taxon>Gammaproteobacteria</taxon>
        <taxon>Enterobacterales</taxon>
        <taxon>Enterobacteriaceae</taxon>
        <taxon>Escherichia</taxon>
    </lineage>
</organism>
<keyword evidence="5" id="KW-1185">Reference proteome</keyword>
<evidence type="ECO:0000259" key="2">
    <source>
        <dbReference type="Pfam" id="PF25148"/>
    </source>
</evidence>
<dbReference type="EMBL" id="CU928158">
    <property type="protein sequence ID" value="CAQ89688.1"/>
    <property type="molecule type" value="Genomic_DNA"/>
</dbReference>
<sequence length="895" mass="103196">MCEMIDFKEKYSNIIESGNSEQLIALLKVLNEQSRKELAPLIKKDVKRLIGHKEISRNRWGVIGSENQFKMLGVAILCCYNKKDCKNIKSVMFKNNNYLDIALGLFSPDWFTDYVNIFADKDGCPFNYEQISDWIAAGYLSNVSPTLIAKNIIHSITLQKHSFTLDVHLWEIFNYPCDISWSDRWYHKQEKPEDADEHRWIYLFKKYTQEKRLDRMRVLKESLLAVNRGFNKNQTNWYVDLLTALEPAENECLQLQNELFSVFHCPQNKPISYVLKIINSLSVNPEFDYDAFINHLPLLFSSTIKSTLNSTLILADKLASKYPDKRMIICYNLTGVFINKDTSLQEKAAKLIVKYGDPTDAELSALLDSYINNLLAGTKQLLTDFLDSKPPVADEALLLHPVISLIRDDNRIPEIESWDDFVFLAGRACLNLESYHFDLFPAALLRFAPEINKDNLSQLEPAFGLALKTLQSGSSSVGAFDQILATFILEFAGYLLNKLPNENILKKYNQYLELINNENKNLKLNWGFHEWQKSTKAKFQPWIDILINVLHSLQKSNHLPLLSTPTHLPCFIDPCTLVQRLRKYQEVTQVPDNLDLQLAIQRCVIPENEINLAGLNQNDTALLKYFFHGDVKSLKCVENDDLALSAIITRNTSHYDLASFEYGLILLSKNNLPANIISNEFSWCLETKTQTVPYSKEIVSYKQLNFDISRYWQQEKTRLFYAFSFMKTSNGWETDKQRLLFSFPAAHDLFLVRFIEYHFKIEYNEPRDTIHLLQAMLELPLPLTPMGHLLTAFCMLHADKTVRALAGELWIEKLRYPQGVNSAHIGDILGRLEKESWSPLKRFTDLAMQSLINISSRHNQALLEMISAMDSHLSTVKITNYKKLTGLRQELEAAL</sequence>
<evidence type="ECO:0000313" key="4">
    <source>
        <dbReference type="EMBL" id="CAQ89688.1"/>
    </source>
</evidence>
<protein>
    <submittedName>
        <fullName evidence="4">Uncharacterized protein</fullName>
    </submittedName>
</protein>
<name>B7LV62_ESCF3</name>